<protein>
    <submittedName>
        <fullName evidence="1">Uncharacterized protein</fullName>
    </submittedName>
</protein>
<sequence length="57" mass="6943">MEGFKIKEHKHLYFTIPPEMFQKEYWGQKYLEEIELLISDKIPEKSTPGKLIFVEER</sequence>
<comment type="caution">
    <text evidence="1">The sequence shown here is derived from an EMBL/GenBank/DDBJ whole genome shotgun (WGS) entry which is preliminary data.</text>
</comment>
<accession>A0A9D1VK02</accession>
<evidence type="ECO:0000313" key="1">
    <source>
        <dbReference type="EMBL" id="HIX36826.1"/>
    </source>
</evidence>
<dbReference type="EMBL" id="DXFG01000057">
    <property type="protein sequence ID" value="HIX36826.1"/>
    <property type="molecule type" value="Genomic_DNA"/>
</dbReference>
<proteinExistence type="predicted"/>
<dbReference type="Proteomes" id="UP000824230">
    <property type="component" value="Unassembled WGS sequence"/>
</dbReference>
<reference evidence="1" key="2">
    <citation type="submission" date="2021-04" db="EMBL/GenBank/DDBJ databases">
        <authorList>
            <person name="Gilroy R."/>
        </authorList>
    </citation>
    <scope>NUCLEOTIDE SEQUENCE</scope>
    <source>
        <strain evidence="1">ChiHjej12B11-1927</strain>
    </source>
</reference>
<reference evidence="1" key="1">
    <citation type="journal article" date="2021" name="PeerJ">
        <title>Extensive microbial diversity within the chicken gut microbiome revealed by metagenomics and culture.</title>
        <authorList>
            <person name="Gilroy R."/>
            <person name="Ravi A."/>
            <person name="Getino M."/>
            <person name="Pursley I."/>
            <person name="Horton D.L."/>
            <person name="Alikhan N.F."/>
            <person name="Baker D."/>
            <person name="Gharbi K."/>
            <person name="Hall N."/>
            <person name="Watson M."/>
            <person name="Adriaenssens E.M."/>
            <person name="Foster-Nyarko E."/>
            <person name="Jarju S."/>
            <person name="Secka A."/>
            <person name="Antonio M."/>
            <person name="Oren A."/>
            <person name="Chaudhuri R.R."/>
            <person name="La Ragione R."/>
            <person name="Hildebrand F."/>
            <person name="Pallen M.J."/>
        </authorList>
    </citation>
    <scope>NUCLEOTIDE SEQUENCE</scope>
    <source>
        <strain evidence="1">ChiHjej12B11-1927</strain>
    </source>
</reference>
<gene>
    <name evidence="1" type="ORF">H9738_03005</name>
</gene>
<organism evidence="1 2">
    <name type="scientific">Candidatus Blautia pullistercoris</name>
    <dbReference type="NCBI Taxonomy" id="2838499"/>
    <lineage>
        <taxon>Bacteria</taxon>
        <taxon>Bacillati</taxon>
        <taxon>Bacillota</taxon>
        <taxon>Clostridia</taxon>
        <taxon>Lachnospirales</taxon>
        <taxon>Lachnospiraceae</taxon>
        <taxon>Blautia</taxon>
    </lineage>
</organism>
<evidence type="ECO:0000313" key="2">
    <source>
        <dbReference type="Proteomes" id="UP000824230"/>
    </source>
</evidence>
<name>A0A9D1VK02_9FIRM</name>
<dbReference type="AlphaFoldDB" id="A0A9D1VK02"/>